<keyword evidence="1" id="KW-1133">Transmembrane helix</keyword>
<dbReference type="EMBL" id="UOFB01000062">
    <property type="protein sequence ID" value="VAW44888.1"/>
    <property type="molecule type" value="Genomic_DNA"/>
</dbReference>
<evidence type="ECO:0000256" key="1">
    <source>
        <dbReference type="SAM" id="Phobius"/>
    </source>
</evidence>
<organism evidence="2">
    <name type="scientific">hydrothermal vent metagenome</name>
    <dbReference type="NCBI Taxonomy" id="652676"/>
    <lineage>
        <taxon>unclassified sequences</taxon>
        <taxon>metagenomes</taxon>
        <taxon>ecological metagenomes</taxon>
    </lineage>
</organism>
<keyword evidence="1" id="KW-0812">Transmembrane</keyword>
<feature type="transmembrane region" description="Helical" evidence="1">
    <location>
        <begin position="42"/>
        <end position="62"/>
    </location>
</feature>
<proteinExistence type="predicted"/>
<reference evidence="2" key="1">
    <citation type="submission" date="2018-06" db="EMBL/GenBank/DDBJ databases">
        <authorList>
            <person name="Zhirakovskaya E."/>
        </authorList>
    </citation>
    <scope>NUCLEOTIDE SEQUENCE</scope>
</reference>
<gene>
    <name evidence="2" type="ORF">MNBD_GAMMA04-1236</name>
</gene>
<feature type="transmembrane region" description="Helical" evidence="1">
    <location>
        <begin position="6"/>
        <end position="22"/>
    </location>
</feature>
<keyword evidence="1" id="KW-0472">Membrane</keyword>
<sequence>MIKYLTLLILIVFFYWLIKQKLRNRKLAQQGIVVEQKGLRPITLMSIVMVLMYGGYLIYFVVSDVSVF</sequence>
<name>A0A3B0VMP0_9ZZZZ</name>
<protein>
    <submittedName>
        <fullName evidence="2">Uncharacterized protein</fullName>
    </submittedName>
</protein>
<evidence type="ECO:0000313" key="2">
    <source>
        <dbReference type="EMBL" id="VAW44888.1"/>
    </source>
</evidence>
<accession>A0A3B0VMP0</accession>
<dbReference type="AlphaFoldDB" id="A0A3B0VMP0"/>